<evidence type="ECO:0000256" key="2">
    <source>
        <dbReference type="SAM" id="Coils"/>
    </source>
</evidence>
<dbReference type="SUPFAM" id="SSF63825">
    <property type="entry name" value="YWTD domain"/>
    <property type="match status" value="1"/>
</dbReference>
<sequence length="490" mass="55322">MMSDSIRCGPCDYADNNRNAVKWCTICEEGLCKECETVHKSIKTTRSHRLMSTDDFQQIKIFPSALPVKTMTSDLNYKAAENTKTSTALADLEETVIIALRSLQQIINNRTAALENLEGQKQTIKDTINNTRARIIQKLDDLEQKTLLELDTQHGKCNSEINKLLNCLKNSERDLNCLIEQTSQLKSFASEIQLFLGTRQISEAVFKEVESVKERIKSVPNYAIDLQLYPSIIALMNEVDQLGKISVKKTTTSLPFKEAKIDQAQIQLPVQETKSINNIKTRLRKRFNVNENVWCIWLSGCTMLSNVIDTGRIAVTYGGSKYVEIFNIKNNTVERKVEFDENCNGISYQDSKLFISSEGIVITDITGKVLKTLEVDCGLYLETTIDRIYYTVESDNAVHCISMTGKEIWEHKVESLVDPRGIAVDDHQNVFVADRGSNFLTVIQHDGSASKTLLTKLDNLYSPTALHYNKDKNILIVCNAYEGAALYNLQ</sequence>
<feature type="domain" description="B box-type" evidence="3">
    <location>
        <begin position="3"/>
        <end position="53"/>
    </location>
</feature>
<dbReference type="Proteomes" id="UP000683360">
    <property type="component" value="Unassembled WGS sequence"/>
</dbReference>
<accession>A0A8S3UBT1</accession>
<proteinExistence type="predicted"/>
<evidence type="ECO:0000259" key="3">
    <source>
        <dbReference type="PROSITE" id="PS50119"/>
    </source>
</evidence>
<dbReference type="InterPro" id="IPR000315">
    <property type="entry name" value="Znf_B-box"/>
</dbReference>
<feature type="coiled-coil region" evidence="2">
    <location>
        <begin position="100"/>
        <end position="181"/>
    </location>
</feature>
<keyword evidence="2" id="KW-0175">Coiled coil</keyword>
<protein>
    <recommendedName>
        <fullName evidence="3">B box-type domain-containing protein</fullName>
    </recommendedName>
</protein>
<dbReference type="PANTHER" id="PTHR25462:SF296">
    <property type="entry name" value="MEIOTIC P26, ISOFORM F"/>
    <property type="match status" value="1"/>
</dbReference>
<dbReference type="CDD" id="cd19757">
    <property type="entry name" value="Bbox1"/>
    <property type="match status" value="1"/>
</dbReference>
<evidence type="ECO:0000256" key="1">
    <source>
        <dbReference type="PROSITE-ProRule" id="PRU00024"/>
    </source>
</evidence>
<dbReference type="GO" id="GO:0008270">
    <property type="term" value="F:zinc ion binding"/>
    <property type="evidence" value="ECO:0007669"/>
    <property type="project" value="UniProtKB-KW"/>
</dbReference>
<dbReference type="PANTHER" id="PTHR25462">
    <property type="entry name" value="BONUS, ISOFORM C-RELATED"/>
    <property type="match status" value="1"/>
</dbReference>
<dbReference type="InterPro" id="IPR011042">
    <property type="entry name" value="6-blade_b-propeller_TolB-like"/>
</dbReference>
<name>A0A8S3UBT1_MYTED</name>
<keyword evidence="1" id="KW-0863">Zinc-finger</keyword>
<comment type="caution">
    <text evidence="4">The sequence shown here is derived from an EMBL/GenBank/DDBJ whole genome shotgun (WGS) entry which is preliminary data.</text>
</comment>
<dbReference type="AlphaFoldDB" id="A0A8S3UBT1"/>
<organism evidence="4 5">
    <name type="scientific">Mytilus edulis</name>
    <name type="common">Blue mussel</name>
    <dbReference type="NCBI Taxonomy" id="6550"/>
    <lineage>
        <taxon>Eukaryota</taxon>
        <taxon>Metazoa</taxon>
        <taxon>Spiralia</taxon>
        <taxon>Lophotrochozoa</taxon>
        <taxon>Mollusca</taxon>
        <taxon>Bivalvia</taxon>
        <taxon>Autobranchia</taxon>
        <taxon>Pteriomorphia</taxon>
        <taxon>Mytilida</taxon>
        <taxon>Mytiloidea</taxon>
        <taxon>Mytilidae</taxon>
        <taxon>Mytilinae</taxon>
        <taxon>Mytilus</taxon>
    </lineage>
</organism>
<keyword evidence="1" id="KW-0479">Metal-binding</keyword>
<dbReference type="OrthoDB" id="6100019at2759"/>
<evidence type="ECO:0000313" key="4">
    <source>
        <dbReference type="EMBL" id="CAG2238329.1"/>
    </source>
</evidence>
<dbReference type="InterPro" id="IPR047153">
    <property type="entry name" value="TRIM45/56/19-like"/>
</dbReference>
<keyword evidence="1" id="KW-0862">Zinc</keyword>
<dbReference type="Gene3D" id="4.10.830.40">
    <property type="match status" value="1"/>
</dbReference>
<keyword evidence="5" id="KW-1185">Reference proteome</keyword>
<dbReference type="PROSITE" id="PS50119">
    <property type="entry name" value="ZF_BBOX"/>
    <property type="match status" value="1"/>
</dbReference>
<evidence type="ECO:0000313" key="5">
    <source>
        <dbReference type="Proteomes" id="UP000683360"/>
    </source>
</evidence>
<reference evidence="4" key="1">
    <citation type="submission" date="2021-03" db="EMBL/GenBank/DDBJ databases">
        <authorList>
            <person name="Bekaert M."/>
        </authorList>
    </citation>
    <scope>NUCLEOTIDE SEQUENCE</scope>
</reference>
<dbReference type="EMBL" id="CAJPWZ010002423">
    <property type="protein sequence ID" value="CAG2238329.1"/>
    <property type="molecule type" value="Genomic_DNA"/>
</dbReference>
<dbReference type="Gene3D" id="2.120.10.30">
    <property type="entry name" value="TolB, C-terminal domain"/>
    <property type="match status" value="1"/>
</dbReference>
<gene>
    <name evidence="4" type="ORF">MEDL_50744</name>
</gene>